<dbReference type="InterPro" id="IPR004045">
    <property type="entry name" value="Glutathione_S-Trfase_N"/>
</dbReference>
<dbReference type="Proteomes" id="UP001220225">
    <property type="component" value="Unassembled WGS sequence"/>
</dbReference>
<dbReference type="Gene3D" id="3.40.30.10">
    <property type="entry name" value="Glutaredoxin"/>
    <property type="match status" value="1"/>
</dbReference>
<name>A0ABT5LT30_9GAMM</name>
<sequence length="198" mass="22991">MKIYTYPKSRSLRVLWTLEEIGAPYESVKVDLLSPNPSMESPHPRGKVPFFTDEDISISETLAICVYLCERHTDEALYPTKIEKKATVNSWLSFALTDLETPVWSLLKQLIYVPENQRSPDLLNYFRSEASKAVSQVNLNENYKWITGENFTLADIFMSHTLLWAKLCRIPMDKSIEHYIDRAMNRPAFLRAQEKNNL</sequence>
<reference evidence="2 3" key="1">
    <citation type="submission" date="2023-02" db="EMBL/GenBank/DDBJ databases">
        <title>Entomopathogenic bacteria.</title>
        <authorList>
            <person name="Machado R.A."/>
        </authorList>
    </citation>
    <scope>NUCLEOTIDE SEQUENCE [LARGE SCALE GENOMIC DNA]</scope>
    <source>
        <strain evidence="2 3">XENO-2</strain>
    </source>
</reference>
<evidence type="ECO:0000313" key="2">
    <source>
        <dbReference type="EMBL" id="MDC9596180.1"/>
    </source>
</evidence>
<dbReference type="PANTHER" id="PTHR44051">
    <property type="entry name" value="GLUTATHIONE S-TRANSFERASE-RELATED"/>
    <property type="match status" value="1"/>
</dbReference>
<dbReference type="CDD" id="cd03046">
    <property type="entry name" value="GST_N_GTT1_like"/>
    <property type="match status" value="1"/>
</dbReference>
<comment type="caution">
    <text evidence="2">The sequence shown here is derived from an EMBL/GenBank/DDBJ whole genome shotgun (WGS) entry which is preliminary data.</text>
</comment>
<dbReference type="InterPro" id="IPR036282">
    <property type="entry name" value="Glutathione-S-Trfase_C_sf"/>
</dbReference>
<dbReference type="Gene3D" id="1.20.1050.10">
    <property type="match status" value="1"/>
</dbReference>
<evidence type="ECO:0000313" key="3">
    <source>
        <dbReference type="Proteomes" id="UP001220225"/>
    </source>
</evidence>
<dbReference type="SUPFAM" id="SSF52833">
    <property type="entry name" value="Thioredoxin-like"/>
    <property type="match status" value="1"/>
</dbReference>
<dbReference type="SUPFAM" id="SSF47616">
    <property type="entry name" value="GST C-terminal domain-like"/>
    <property type="match status" value="1"/>
</dbReference>
<feature type="domain" description="GST N-terminal" evidence="1">
    <location>
        <begin position="1"/>
        <end position="76"/>
    </location>
</feature>
<dbReference type="EMBL" id="JAQRFN010000004">
    <property type="protein sequence ID" value="MDC9596180.1"/>
    <property type="molecule type" value="Genomic_DNA"/>
</dbReference>
<dbReference type="SFLD" id="SFLDG01150">
    <property type="entry name" value="Main.1:_Beta-like"/>
    <property type="match status" value="1"/>
</dbReference>
<dbReference type="SFLD" id="SFLDS00019">
    <property type="entry name" value="Glutathione_Transferase_(cytos"/>
    <property type="match status" value="1"/>
</dbReference>
<gene>
    <name evidence="2" type="ORF">PSI14_04670</name>
</gene>
<dbReference type="InterPro" id="IPR040079">
    <property type="entry name" value="Glutathione_S-Trfase"/>
</dbReference>
<dbReference type="InterPro" id="IPR036249">
    <property type="entry name" value="Thioredoxin-like_sf"/>
</dbReference>
<dbReference type="SFLD" id="SFLDG00358">
    <property type="entry name" value="Main_(cytGST)"/>
    <property type="match status" value="1"/>
</dbReference>
<keyword evidence="3" id="KW-1185">Reference proteome</keyword>
<dbReference type="PANTHER" id="PTHR44051:SF8">
    <property type="entry name" value="GLUTATHIONE S-TRANSFERASE GSTA"/>
    <property type="match status" value="1"/>
</dbReference>
<dbReference type="Pfam" id="PF13417">
    <property type="entry name" value="GST_N_3"/>
    <property type="match status" value="1"/>
</dbReference>
<accession>A0ABT5LT30</accession>
<protein>
    <submittedName>
        <fullName evidence="2">Glutathione S-transferase family protein</fullName>
    </submittedName>
</protein>
<organism evidence="2 3">
    <name type="scientific">Xenorhabdus anantnagensis</name>
    <dbReference type="NCBI Taxonomy" id="3025875"/>
    <lineage>
        <taxon>Bacteria</taxon>
        <taxon>Pseudomonadati</taxon>
        <taxon>Pseudomonadota</taxon>
        <taxon>Gammaproteobacteria</taxon>
        <taxon>Enterobacterales</taxon>
        <taxon>Morganellaceae</taxon>
        <taxon>Xenorhabdus</taxon>
    </lineage>
</organism>
<dbReference type="PROSITE" id="PS50404">
    <property type="entry name" value="GST_NTER"/>
    <property type="match status" value="1"/>
</dbReference>
<proteinExistence type="predicted"/>
<dbReference type="RefSeq" id="WP_273574669.1">
    <property type="nucleotide sequence ID" value="NZ_JAQRFN010000004.1"/>
</dbReference>
<evidence type="ECO:0000259" key="1">
    <source>
        <dbReference type="PROSITE" id="PS50404"/>
    </source>
</evidence>